<comment type="cofactor">
    <cofactor evidence="11">
        <name>Ca(2+)</name>
        <dbReference type="ChEBI" id="CHEBI:29108"/>
    </cofactor>
    <text evidence="11">Binds 1 Ca(2+) ion per subunit.</text>
</comment>
<proteinExistence type="predicted"/>
<dbReference type="InterPro" id="IPR036852">
    <property type="entry name" value="Peptidase_S8/S53_dom_sf"/>
</dbReference>
<evidence type="ECO:0000313" key="15">
    <source>
        <dbReference type="Proteomes" id="UP001176517"/>
    </source>
</evidence>
<dbReference type="PROSITE" id="PS51695">
    <property type="entry name" value="SEDOLISIN"/>
    <property type="match status" value="1"/>
</dbReference>
<feature type="binding site" evidence="11">
    <location>
        <position position="532"/>
    </location>
    <ligand>
        <name>Ca(2+)</name>
        <dbReference type="ChEBI" id="CHEBI:29108"/>
    </ligand>
</feature>
<evidence type="ECO:0000256" key="1">
    <source>
        <dbReference type="ARBA" id="ARBA00001910"/>
    </source>
</evidence>
<comment type="catalytic activity">
    <reaction evidence="1">
        <text>Release of an N-terminal tripeptide from a polypeptide.</text>
        <dbReference type="EC" id="3.4.14.10"/>
    </reaction>
</comment>
<sequence length="574" mass="60438">MRLLNLVTFAIFLGSSSSFARPTHFHAPEIIPEIWQAIGHPDLSTPYTTTLHLHEPDLAGLTARMEAIAAEGSGNWLSDEELRAYISPSADAVNTVKAFLASKGVKPNTIKLSKFGDQVTFTSSIAKQQAIFNAQFHNFRVDTKDSSVVARARNYTIPAALASFVKSASPISTFGVPHQVRPVIQAEKVTLQPEEPRKRASYANCNSAQVTPGCLRDAYETSSYTPSLSFSHAIDIVSLEGQNFNQTDLTKFLKTLRSDAGNTLVPVTNTAGARNNPKNGGAEEIMLDIETTVSQTYPLANGVLNYGVYGTPGDLFNGVAQYYLGLSPNNRPGVVSISFAANEAWFSASDAQTMCASMQKLTAGGTTVVVGSGDAGPGGVDGSCTASSPAFRPTYPSVCPYVLSVGATQNFPEAMVDRATSNFYSGSGFSNVFARPSYQDAAVQGYLSKIGSTSSGLFNSAGRSFPDLAAAGSRTLIYFNSQFALVGGTSASSPLVASMFALVNSARSKVGKGRVGWVHPTLYANPNAFYDITQGSSTGCGPSGTSGFPATSGFDTPSGLGAPRFSTLRSIFGA</sequence>
<feature type="binding site" evidence="11">
    <location>
        <position position="553"/>
    </location>
    <ligand>
        <name>Ca(2+)</name>
        <dbReference type="ChEBI" id="CHEBI:29108"/>
    </ligand>
</feature>
<gene>
    <name evidence="14" type="ORF">OC846_002285</name>
</gene>
<feature type="active site" description="Charge relay system" evidence="11">
    <location>
        <position position="288"/>
    </location>
</feature>
<organism evidence="14 15">
    <name type="scientific">Tilletia horrida</name>
    <dbReference type="NCBI Taxonomy" id="155126"/>
    <lineage>
        <taxon>Eukaryota</taxon>
        <taxon>Fungi</taxon>
        <taxon>Dikarya</taxon>
        <taxon>Basidiomycota</taxon>
        <taxon>Ustilaginomycotina</taxon>
        <taxon>Exobasidiomycetes</taxon>
        <taxon>Tilletiales</taxon>
        <taxon>Tilletiaceae</taxon>
        <taxon>Tilletia</taxon>
    </lineage>
</organism>
<evidence type="ECO:0000259" key="13">
    <source>
        <dbReference type="PROSITE" id="PS51695"/>
    </source>
</evidence>
<feature type="active site" description="Charge relay system" evidence="11">
    <location>
        <position position="490"/>
    </location>
</feature>
<dbReference type="CDD" id="cd11377">
    <property type="entry name" value="Pro-peptidase_S53"/>
    <property type="match status" value="1"/>
</dbReference>
<feature type="chain" id="PRO_5042915468" description="tripeptidyl-peptidase II" evidence="12">
    <location>
        <begin position="21"/>
        <end position="574"/>
    </location>
</feature>
<evidence type="ECO:0000256" key="7">
    <source>
        <dbReference type="ARBA" id="ARBA00022801"/>
    </source>
</evidence>
<accession>A0AAN6GS57</accession>
<dbReference type="Pfam" id="PF00082">
    <property type="entry name" value="Peptidase_S8"/>
    <property type="match status" value="1"/>
</dbReference>
<dbReference type="SUPFAM" id="SSF54897">
    <property type="entry name" value="Protease propeptides/inhibitors"/>
    <property type="match status" value="1"/>
</dbReference>
<keyword evidence="12" id="KW-0732">Signal</keyword>
<keyword evidence="9 11" id="KW-0106">Calcium</keyword>
<evidence type="ECO:0000256" key="9">
    <source>
        <dbReference type="ARBA" id="ARBA00022837"/>
    </source>
</evidence>
<dbReference type="PANTHER" id="PTHR14218:SF15">
    <property type="entry name" value="TRIPEPTIDYL-PEPTIDASE 1"/>
    <property type="match status" value="1"/>
</dbReference>
<dbReference type="AlphaFoldDB" id="A0AAN6GS57"/>
<feature type="binding site" evidence="11">
    <location>
        <position position="555"/>
    </location>
    <ligand>
        <name>Ca(2+)</name>
        <dbReference type="ChEBI" id="CHEBI:29108"/>
    </ligand>
</feature>
<evidence type="ECO:0000313" key="14">
    <source>
        <dbReference type="EMBL" id="KAK0554000.1"/>
    </source>
</evidence>
<name>A0AAN6GS57_9BASI</name>
<dbReference type="GO" id="GO:0006508">
    <property type="term" value="P:proteolysis"/>
    <property type="evidence" value="ECO:0007669"/>
    <property type="project" value="UniProtKB-KW"/>
</dbReference>
<dbReference type="SMART" id="SM00944">
    <property type="entry name" value="Pro-kuma_activ"/>
    <property type="match status" value="1"/>
</dbReference>
<evidence type="ECO:0000256" key="12">
    <source>
        <dbReference type="SAM" id="SignalP"/>
    </source>
</evidence>
<keyword evidence="10" id="KW-0865">Zymogen</keyword>
<evidence type="ECO:0000256" key="3">
    <source>
        <dbReference type="ARBA" id="ARBA00004239"/>
    </source>
</evidence>
<feature type="binding site" evidence="11">
    <location>
        <position position="531"/>
    </location>
    <ligand>
        <name>Ca(2+)</name>
        <dbReference type="ChEBI" id="CHEBI:29108"/>
    </ligand>
</feature>
<protein>
    <recommendedName>
        <fullName evidence="4">tripeptidyl-peptidase II</fullName>
        <ecNumber evidence="4">3.4.14.10</ecNumber>
    </recommendedName>
</protein>
<keyword evidence="7 11" id="KW-0378">Hydrolase</keyword>
<dbReference type="GO" id="GO:0046872">
    <property type="term" value="F:metal ion binding"/>
    <property type="evidence" value="ECO:0007669"/>
    <property type="project" value="UniProtKB-UniRule"/>
</dbReference>
<dbReference type="CDD" id="cd04056">
    <property type="entry name" value="Peptidases_S53"/>
    <property type="match status" value="1"/>
</dbReference>
<dbReference type="InterPro" id="IPR050819">
    <property type="entry name" value="Tripeptidyl-peptidase_I"/>
</dbReference>
<feature type="signal peptide" evidence="12">
    <location>
        <begin position="1"/>
        <end position="20"/>
    </location>
</feature>
<dbReference type="EC" id="3.4.14.10" evidence="4"/>
<keyword evidence="8 11" id="KW-0720">Serine protease</keyword>
<feature type="active site" description="Charge relay system" evidence="11">
    <location>
        <position position="284"/>
    </location>
</feature>
<comment type="function">
    <text evidence="2">Secreted tripeptidyl-peptidase which degrades proteins at acidic pHs and is involved in virulence.</text>
</comment>
<evidence type="ECO:0000256" key="11">
    <source>
        <dbReference type="PROSITE-ProRule" id="PRU01032"/>
    </source>
</evidence>
<evidence type="ECO:0000256" key="4">
    <source>
        <dbReference type="ARBA" id="ARBA00012462"/>
    </source>
</evidence>
<keyword evidence="6 11" id="KW-0479">Metal-binding</keyword>
<dbReference type="PANTHER" id="PTHR14218">
    <property type="entry name" value="PROTEASE S8 TRIPEPTIDYL PEPTIDASE I CLN2"/>
    <property type="match status" value="1"/>
</dbReference>
<dbReference type="EMBL" id="JAPDMZ010000043">
    <property type="protein sequence ID" value="KAK0554000.1"/>
    <property type="molecule type" value="Genomic_DNA"/>
</dbReference>
<evidence type="ECO:0000256" key="8">
    <source>
        <dbReference type="ARBA" id="ARBA00022825"/>
    </source>
</evidence>
<dbReference type="InterPro" id="IPR030400">
    <property type="entry name" value="Sedolisin_dom"/>
</dbReference>
<comment type="subcellular location">
    <subcellularLocation>
        <location evidence="3">Secreted</location>
        <location evidence="3">Extracellular space</location>
    </subcellularLocation>
</comment>
<evidence type="ECO:0000256" key="10">
    <source>
        <dbReference type="ARBA" id="ARBA00023145"/>
    </source>
</evidence>
<dbReference type="GO" id="GO:0005576">
    <property type="term" value="C:extracellular region"/>
    <property type="evidence" value="ECO:0007669"/>
    <property type="project" value="UniProtKB-SubCell"/>
</dbReference>
<dbReference type="Gene3D" id="3.40.50.200">
    <property type="entry name" value="Peptidase S8/S53 domain"/>
    <property type="match status" value="1"/>
</dbReference>
<comment type="caution">
    <text evidence="14">The sequence shown here is derived from an EMBL/GenBank/DDBJ whole genome shotgun (WGS) entry which is preliminary data.</text>
</comment>
<dbReference type="GO" id="GO:0008240">
    <property type="term" value="F:tripeptidyl-peptidase activity"/>
    <property type="evidence" value="ECO:0007669"/>
    <property type="project" value="UniProtKB-EC"/>
</dbReference>
<keyword evidence="5 11" id="KW-0645">Protease</keyword>
<dbReference type="Pfam" id="PF09286">
    <property type="entry name" value="Pro-kuma_activ"/>
    <property type="match status" value="1"/>
</dbReference>
<dbReference type="InterPro" id="IPR000209">
    <property type="entry name" value="Peptidase_S8/S53_dom"/>
</dbReference>
<dbReference type="GO" id="GO:0004252">
    <property type="term" value="F:serine-type endopeptidase activity"/>
    <property type="evidence" value="ECO:0007669"/>
    <property type="project" value="UniProtKB-UniRule"/>
</dbReference>
<evidence type="ECO:0000256" key="5">
    <source>
        <dbReference type="ARBA" id="ARBA00022670"/>
    </source>
</evidence>
<evidence type="ECO:0000256" key="6">
    <source>
        <dbReference type="ARBA" id="ARBA00022723"/>
    </source>
</evidence>
<evidence type="ECO:0000256" key="2">
    <source>
        <dbReference type="ARBA" id="ARBA00002451"/>
    </source>
</evidence>
<feature type="domain" description="Peptidase S53" evidence="13">
    <location>
        <begin position="209"/>
        <end position="574"/>
    </location>
</feature>
<keyword evidence="15" id="KW-1185">Reference proteome</keyword>
<dbReference type="Proteomes" id="UP001176517">
    <property type="component" value="Unassembled WGS sequence"/>
</dbReference>
<dbReference type="SUPFAM" id="SSF52743">
    <property type="entry name" value="Subtilisin-like"/>
    <property type="match status" value="1"/>
</dbReference>
<reference evidence="14" key="1">
    <citation type="journal article" date="2023" name="PhytoFront">
        <title>Draft Genome Resources of Seven Strains of Tilletia horrida, Causal Agent of Kernel Smut of Rice.</title>
        <authorList>
            <person name="Khanal S."/>
            <person name="Antony Babu S."/>
            <person name="Zhou X.G."/>
        </authorList>
    </citation>
    <scope>NUCLEOTIDE SEQUENCE</scope>
    <source>
        <strain evidence="14">TX6</strain>
    </source>
</reference>
<dbReference type="InterPro" id="IPR015366">
    <property type="entry name" value="S53_propep"/>
</dbReference>